<keyword evidence="3" id="KW-1185">Reference proteome</keyword>
<evidence type="ECO:0008006" key="4">
    <source>
        <dbReference type="Google" id="ProtNLM"/>
    </source>
</evidence>
<reference evidence="3" key="1">
    <citation type="journal article" date="2021" name="BMC Genomics">
        <title>Chromosome-level genome assembly and manually-curated proteome of model necrotroph Parastagonospora nodorum Sn15 reveals a genome-wide trove of candidate effector homologs, and redundancy of virulence-related functions within an accessory chromosome.</title>
        <authorList>
            <person name="Bertazzoni S."/>
            <person name="Jones D.A.B."/>
            <person name="Phan H.T."/>
            <person name="Tan K.-C."/>
            <person name="Hane J.K."/>
        </authorList>
    </citation>
    <scope>NUCLEOTIDE SEQUENCE [LARGE SCALE GENOMIC DNA]</scope>
    <source>
        <strain evidence="3">SN15 / ATCC MYA-4574 / FGSC 10173)</strain>
    </source>
</reference>
<accession>A0A7U2I123</accession>
<name>A0A7U2I123_PHANO</name>
<dbReference type="PANTHER" id="PTHR42085:SF2">
    <property type="entry name" value="F-BOX DOMAIN-CONTAINING PROTEIN"/>
    <property type="match status" value="1"/>
</dbReference>
<dbReference type="RefSeq" id="XP_001805410.1">
    <property type="nucleotide sequence ID" value="XM_001805358.1"/>
</dbReference>
<dbReference type="KEGG" id="pno:SNOG_15253"/>
<dbReference type="OMA" id="DIWASME"/>
<feature type="region of interest" description="Disordered" evidence="1">
    <location>
        <begin position="197"/>
        <end position="239"/>
    </location>
</feature>
<evidence type="ECO:0000313" key="2">
    <source>
        <dbReference type="EMBL" id="QRC97918.1"/>
    </source>
</evidence>
<sequence>MGVGAQTEQIAAVPLKAAFPFLRLPRELRDLIYDYALRIDDDRSLRALRIERRNLKYFTPSAAAILLVLHHEYFLVNRQVAREALEVLLKDHTVFLSCGPFVLKSLLEKIEEQNGPGRQWLKWMKKIELDWVTFPNLTHYPPDREEGRDDWYWEQDEQEVDVDYLRGAQYNGHYDEYDHEGGHYDDNFYDPSDATLYPSFQQPPAVQPPDPNDPFGFGGHYPFTDPSRNPNPDEAPSLSREDISTKLDLLVQMEVTPLFTYLASHTFNLTSITIPLYFISRESHHHRSITRPGYTLPLKIRYWVQVCVHALEVLMDATCTLDEVVVRYLPWDIWASMGPADDLSRVANMGVWFDDDMDDEREGEGEAFRAIWSALREKGYRGRMGLKAKIKYIKWDGNVDAFRVGDELEVVFSKED</sequence>
<dbReference type="InterPro" id="IPR038883">
    <property type="entry name" value="AN11006-like"/>
</dbReference>
<dbReference type="EMBL" id="CP069030">
    <property type="protein sequence ID" value="QRC97918.1"/>
    <property type="molecule type" value="Genomic_DNA"/>
</dbReference>
<dbReference type="OrthoDB" id="62952at2759"/>
<gene>
    <name evidence="2" type="ORF">JI435_152530</name>
</gene>
<evidence type="ECO:0000256" key="1">
    <source>
        <dbReference type="SAM" id="MobiDB-lite"/>
    </source>
</evidence>
<dbReference type="PANTHER" id="PTHR42085">
    <property type="entry name" value="F-BOX DOMAIN-CONTAINING PROTEIN"/>
    <property type="match status" value="1"/>
</dbReference>
<evidence type="ECO:0000313" key="3">
    <source>
        <dbReference type="Proteomes" id="UP000663193"/>
    </source>
</evidence>
<protein>
    <recommendedName>
        <fullName evidence="4">F-box domain-containing protein</fullName>
    </recommendedName>
</protein>
<proteinExistence type="predicted"/>
<dbReference type="AlphaFoldDB" id="A0A7U2I123"/>
<dbReference type="Proteomes" id="UP000663193">
    <property type="component" value="Chromosome 8"/>
</dbReference>
<organism evidence="2 3">
    <name type="scientific">Phaeosphaeria nodorum (strain SN15 / ATCC MYA-4574 / FGSC 10173)</name>
    <name type="common">Glume blotch fungus</name>
    <name type="synonym">Parastagonospora nodorum</name>
    <dbReference type="NCBI Taxonomy" id="321614"/>
    <lineage>
        <taxon>Eukaryota</taxon>
        <taxon>Fungi</taxon>
        <taxon>Dikarya</taxon>
        <taxon>Ascomycota</taxon>
        <taxon>Pezizomycotina</taxon>
        <taxon>Dothideomycetes</taxon>
        <taxon>Pleosporomycetidae</taxon>
        <taxon>Pleosporales</taxon>
        <taxon>Pleosporineae</taxon>
        <taxon>Phaeosphaeriaceae</taxon>
        <taxon>Parastagonospora</taxon>
    </lineage>
</organism>
<dbReference type="VEuPathDB" id="FungiDB:JI435_152530"/>